<protein>
    <recommendedName>
        <fullName evidence="3">F-box domain-containing protein</fullName>
    </recommendedName>
</protein>
<name>A0AA39IB64_9BILA</name>
<dbReference type="AlphaFoldDB" id="A0AA39IB64"/>
<organism evidence="1 2">
    <name type="scientific">Steinernema hermaphroditum</name>
    <dbReference type="NCBI Taxonomy" id="289476"/>
    <lineage>
        <taxon>Eukaryota</taxon>
        <taxon>Metazoa</taxon>
        <taxon>Ecdysozoa</taxon>
        <taxon>Nematoda</taxon>
        <taxon>Chromadorea</taxon>
        <taxon>Rhabditida</taxon>
        <taxon>Tylenchina</taxon>
        <taxon>Panagrolaimomorpha</taxon>
        <taxon>Strongyloidoidea</taxon>
        <taxon>Steinernematidae</taxon>
        <taxon>Steinernema</taxon>
    </lineage>
</organism>
<dbReference type="Proteomes" id="UP001175271">
    <property type="component" value="Unassembled WGS sequence"/>
</dbReference>
<evidence type="ECO:0000313" key="2">
    <source>
        <dbReference type="Proteomes" id="UP001175271"/>
    </source>
</evidence>
<accession>A0AA39IB64</accession>
<keyword evidence="2" id="KW-1185">Reference proteome</keyword>
<dbReference type="EMBL" id="JAUCMV010000002">
    <property type="protein sequence ID" value="KAK0420405.1"/>
    <property type="molecule type" value="Genomic_DNA"/>
</dbReference>
<proteinExistence type="predicted"/>
<evidence type="ECO:0000313" key="1">
    <source>
        <dbReference type="EMBL" id="KAK0420405.1"/>
    </source>
</evidence>
<reference evidence="1" key="1">
    <citation type="submission" date="2023-06" db="EMBL/GenBank/DDBJ databases">
        <title>Genomic analysis of the entomopathogenic nematode Steinernema hermaphroditum.</title>
        <authorList>
            <person name="Schwarz E.M."/>
            <person name="Heppert J.K."/>
            <person name="Baniya A."/>
            <person name="Schwartz H.T."/>
            <person name="Tan C.-H."/>
            <person name="Antoshechkin I."/>
            <person name="Sternberg P.W."/>
            <person name="Goodrich-Blair H."/>
            <person name="Dillman A.R."/>
        </authorList>
    </citation>
    <scope>NUCLEOTIDE SEQUENCE</scope>
    <source>
        <strain evidence="1">PS9179</strain>
        <tissue evidence="1">Whole animal</tissue>
    </source>
</reference>
<sequence length="273" mass="32259">MEGVPYDFIDRVLNRLDSEVLYEIYTSIDDPSWKEIAIKYEKKRKYYRLHLYPSLEGPWSYELLDEERNHYRFEEISREDSRFVVFYILSIRQRSGLETSCELDRALVSDLIHLVAECTLKRTIAYLEVDLNQEFHDVQNQFMAEILQADLNVEILSITSFTPHSEAFVVKQMRLETMNDLVLGDWTRGSSWTENLKEPLGDFLFSSRNHLSLAMAQAPTRLVRNAISFAQFNPFKPNIRGLSSEVWTVQTKMALHCRHHHIFESRLFLWLNI</sequence>
<evidence type="ECO:0008006" key="3">
    <source>
        <dbReference type="Google" id="ProtNLM"/>
    </source>
</evidence>
<gene>
    <name evidence="1" type="ORF">QR680_014664</name>
</gene>
<comment type="caution">
    <text evidence="1">The sequence shown here is derived from an EMBL/GenBank/DDBJ whole genome shotgun (WGS) entry which is preliminary data.</text>
</comment>